<comment type="caution">
    <text evidence="1">The sequence shown here is derived from an EMBL/GenBank/DDBJ whole genome shotgun (WGS) entry which is preliminary data.</text>
</comment>
<proteinExistence type="predicted"/>
<accession>A0ABN9BPH2</accession>
<reference evidence="1" key="1">
    <citation type="submission" date="2023-05" db="EMBL/GenBank/DDBJ databases">
        <authorList>
            <person name="Stuckert A."/>
        </authorList>
    </citation>
    <scope>NUCLEOTIDE SEQUENCE</scope>
</reference>
<evidence type="ECO:0000313" key="2">
    <source>
        <dbReference type="Proteomes" id="UP001162483"/>
    </source>
</evidence>
<keyword evidence="2" id="KW-1185">Reference proteome</keyword>
<organism evidence="1 2">
    <name type="scientific">Staurois parvus</name>
    <dbReference type="NCBI Taxonomy" id="386267"/>
    <lineage>
        <taxon>Eukaryota</taxon>
        <taxon>Metazoa</taxon>
        <taxon>Chordata</taxon>
        <taxon>Craniata</taxon>
        <taxon>Vertebrata</taxon>
        <taxon>Euteleostomi</taxon>
        <taxon>Amphibia</taxon>
        <taxon>Batrachia</taxon>
        <taxon>Anura</taxon>
        <taxon>Neobatrachia</taxon>
        <taxon>Ranoidea</taxon>
        <taxon>Ranidae</taxon>
        <taxon>Staurois</taxon>
    </lineage>
</organism>
<gene>
    <name evidence="1" type="ORF">SPARVUS_LOCUS3344577</name>
</gene>
<evidence type="ECO:0000313" key="1">
    <source>
        <dbReference type="EMBL" id="CAI9549439.1"/>
    </source>
</evidence>
<sequence length="59" mass="6222">MAGNLQGGHRMSAGQGKCWRDPRAMLQGIPECSSGLPLLVLKVNPELHSGIPTGGLKKK</sequence>
<name>A0ABN9BPH2_9NEOB</name>
<dbReference type="Proteomes" id="UP001162483">
    <property type="component" value="Unassembled WGS sequence"/>
</dbReference>
<dbReference type="EMBL" id="CATNWA010005159">
    <property type="protein sequence ID" value="CAI9549439.1"/>
    <property type="molecule type" value="Genomic_DNA"/>
</dbReference>
<protein>
    <submittedName>
        <fullName evidence="1">Uncharacterized protein</fullName>
    </submittedName>
</protein>
<feature type="non-terminal residue" evidence="1">
    <location>
        <position position="59"/>
    </location>
</feature>